<evidence type="ECO:0000313" key="2">
    <source>
        <dbReference type="Proteomes" id="UP000309676"/>
    </source>
</evidence>
<dbReference type="Proteomes" id="UP000309676">
    <property type="component" value="Unassembled WGS sequence"/>
</dbReference>
<evidence type="ECO:0008006" key="3">
    <source>
        <dbReference type="Google" id="ProtNLM"/>
    </source>
</evidence>
<dbReference type="AlphaFoldDB" id="A0A5R9G7Y2"/>
<dbReference type="Gene3D" id="3.20.80.10">
    <property type="entry name" value="Regulatory factor, effector binding domain"/>
    <property type="match status" value="1"/>
</dbReference>
<dbReference type="EMBL" id="VCIW01000004">
    <property type="protein sequence ID" value="TLS52537.1"/>
    <property type="molecule type" value="Genomic_DNA"/>
</dbReference>
<dbReference type="InterPro" id="IPR011256">
    <property type="entry name" value="Reg_factor_effector_dom_sf"/>
</dbReference>
<sequence>MISRSLIYREDVRKTNKQFYSTRDNKVNSYRLPEMKCLEAAGVGKRDIYKMYEYKEVWTIGRFINRVKFYTVRELGKNFSRMPLELAWGNTGNDEYKVSMWVPDYISGDLFEMTMNDLKKRQEFIGDVSISLVDKRKRCCAQYLHSGDYNLIDSSKEYLLEEIHAKGFTPKGGTQEIFMNHPHCNPPEKLKVLLRQEIEEGSLGEEPDV</sequence>
<keyword evidence="2" id="KW-1185">Reference proteome</keyword>
<name>A0A5R9G7Y2_9BACL</name>
<protein>
    <recommendedName>
        <fullName evidence="3">GyrI-like small molecule binding domain-containing protein</fullName>
    </recommendedName>
</protein>
<comment type="caution">
    <text evidence="1">The sequence shown here is derived from an EMBL/GenBank/DDBJ whole genome shotgun (WGS) entry which is preliminary data.</text>
</comment>
<organism evidence="1 2">
    <name type="scientific">Paenibacillus antri</name>
    <dbReference type="NCBI Taxonomy" id="2582848"/>
    <lineage>
        <taxon>Bacteria</taxon>
        <taxon>Bacillati</taxon>
        <taxon>Bacillota</taxon>
        <taxon>Bacilli</taxon>
        <taxon>Bacillales</taxon>
        <taxon>Paenibacillaceae</taxon>
        <taxon>Paenibacillus</taxon>
    </lineage>
</organism>
<evidence type="ECO:0000313" key="1">
    <source>
        <dbReference type="EMBL" id="TLS52537.1"/>
    </source>
</evidence>
<accession>A0A5R9G7Y2</accession>
<reference evidence="1 2" key="1">
    <citation type="submission" date="2019-05" db="EMBL/GenBank/DDBJ databases">
        <authorList>
            <person name="Narsing Rao M.P."/>
            <person name="Li W.J."/>
        </authorList>
    </citation>
    <scope>NUCLEOTIDE SEQUENCE [LARGE SCALE GENOMIC DNA]</scope>
    <source>
        <strain evidence="1 2">SYSU_K30003</strain>
    </source>
</reference>
<proteinExistence type="predicted"/>
<gene>
    <name evidence="1" type="ORF">FE782_07815</name>
</gene>